<name>A0A1E7FHZ8_9STRA</name>
<dbReference type="Proteomes" id="UP000095751">
    <property type="component" value="Unassembled WGS sequence"/>
</dbReference>
<proteinExistence type="predicted"/>
<evidence type="ECO:0000256" key="1">
    <source>
        <dbReference type="SAM" id="MobiDB-lite"/>
    </source>
</evidence>
<dbReference type="AlphaFoldDB" id="A0A1E7FHZ8"/>
<feature type="region of interest" description="Disordered" evidence="1">
    <location>
        <begin position="1"/>
        <end position="22"/>
    </location>
</feature>
<accession>A0A1E7FHZ8</accession>
<reference evidence="2 3" key="1">
    <citation type="submission" date="2016-09" db="EMBL/GenBank/DDBJ databases">
        <title>Extensive genetic diversity and differential bi-allelic expression allows diatom success in the polar Southern Ocean.</title>
        <authorList>
            <consortium name="DOE Joint Genome Institute"/>
            <person name="Mock T."/>
            <person name="Otillar R.P."/>
            <person name="Strauss J."/>
            <person name="Dupont C."/>
            <person name="Frickenhaus S."/>
            <person name="Maumus F."/>
            <person name="Mcmullan M."/>
            <person name="Sanges R."/>
            <person name="Schmutz J."/>
            <person name="Toseland A."/>
            <person name="Valas R."/>
            <person name="Veluchamy A."/>
            <person name="Ward B.J."/>
            <person name="Allen A."/>
            <person name="Barry K."/>
            <person name="Falciatore A."/>
            <person name="Ferrante M."/>
            <person name="Fortunato A.E."/>
            <person name="Gloeckner G."/>
            <person name="Gruber A."/>
            <person name="Hipkin R."/>
            <person name="Janech M."/>
            <person name="Kroth P."/>
            <person name="Leese F."/>
            <person name="Lindquist E."/>
            <person name="Lyon B.R."/>
            <person name="Martin J."/>
            <person name="Mayer C."/>
            <person name="Parker M."/>
            <person name="Quesneville H."/>
            <person name="Raymond J."/>
            <person name="Uhlig C."/>
            <person name="Valentin K.U."/>
            <person name="Worden A.Z."/>
            <person name="Armbrust E.V."/>
            <person name="Bowler C."/>
            <person name="Green B."/>
            <person name="Moulton V."/>
            <person name="Van Oosterhout C."/>
            <person name="Grigoriev I."/>
        </authorList>
    </citation>
    <scope>NUCLEOTIDE SEQUENCE [LARGE SCALE GENOMIC DNA]</scope>
    <source>
        <strain evidence="2 3">CCMP1102</strain>
    </source>
</reference>
<evidence type="ECO:0000313" key="3">
    <source>
        <dbReference type="Proteomes" id="UP000095751"/>
    </source>
</evidence>
<feature type="region of interest" description="Disordered" evidence="1">
    <location>
        <begin position="208"/>
        <end position="239"/>
    </location>
</feature>
<dbReference type="EMBL" id="KV784357">
    <property type="protein sequence ID" value="OEU17788.1"/>
    <property type="molecule type" value="Genomic_DNA"/>
</dbReference>
<dbReference type="KEGG" id="fcy:FRACYDRAFT_260993"/>
<evidence type="ECO:0000313" key="2">
    <source>
        <dbReference type="EMBL" id="OEU17788.1"/>
    </source>
</evidence>
<dbReference type="InParanoid" id="A0A1E7FHZ8"/>
<gene>
    <name evidence="2" type="ORF">FRACYDRAFT_260993</name>
</gene>
<keyword evidence="3" id="KW-1185">Reference proteome</keyword>
<sequence>MDTISTSTSTSAYSSSSSPSRTAMNNLRMCLECFSQHTMMPSSVSTSTSADFGGLTQLEYLFDTTFYKTIRLDLNGRSYRRDFLLCQAKCNYKRRLRVQNLTMEILDNETFHYTFDIILDNNDDQFTTTAPPKLLQFHSIATVSNRNGKIIKIKPMTGSAYVELFEFNINYVIDEQQQQQQQQNNNNNKALQANTTSTISTKKATPIITSEQQQQQQQQQLMNNTQKKRRRKQQQRKSSGIIRRVSGLFSCVIATTE</sequence>
<organism evidence="2 3">
    <name type="scientific">Fragilariopsis cylindrus CCMP1102</name>
    <dbReference type="NCBI Taxonomy" id="635003"/>
    <lineage>
        <taxon>Eukaryota</taxon>
        <taxon>Sar</taxon>
        <taxon>Stramenopiles</taxon>
        <taxon>Ochrophyta</taxon>
        <taxon>Bacillariophyta</taxon>
        <taxon>Bacillariophyceae</taxon>
        <taxon>Bacillariophycidae</taxon>
        <taxon>Bacillariales</taxon>
        <taxon>Bacillariaceae</taxon>
        <taxon>Fragilariopsis</taxon>
    </lineage>
</organism>
<feature type="compositionally biased region" description="Basic residues" evidence="1">
    <location>
        <begin position="226"/>
        <end position="235"/>
    </location>
</feature>
<protein>
    <submittedName>
        <fullName evidence="2">Uncharacterized protein</fullName>
    </submittedName>
</protein>